<dbReference type="GO" id="GO:0016020">
    <property type="term" value="C:membrane"/>
    <property type="evidence" value="ECO:0007669"/>
    <property type="project" value="UniProtKB-SubCell"/>
</dbReference>
<dbReference type="KEGG" id="rain:Rai3103_14705"/>
<evidence type="ECO:0000313" key="7">
    <source>
        <dbReference type="Proteomes" id="UP000386847"/>
    </source>
</evidence>
<protein>
    <submittedName>
        <fullName evidence="6">Zinc permease</fullName>
    </submittedName>
</protein>
<proteinExistence type="predicted"/>
<dbReference type="AlphaFoldDB" id="A0A5Q2FD13"/>
<feature type="transmembrane region" description="Helical" evidence="5">
    <location>
        <begin position="256"/>
        <end position="276"/>
    </location>
</feature>
<name>A0A5Q2FD13_9ACTN</name>
<evidence type="ECO:0000256" key="5">
    <source>
        <dbReference type="SAM" id="Phobius"/>
    </source>
</evidence>
<feature type="transmembrane region" description="Helical" evidence="5">
    <location>
        <begin position="193"/>
        <end position="215"/>
    </location>
</feature>
<evidence type="ECO:0000313" key="6">
    <source>
        <dbReference type="EMBL" id="QGF24678.1"/>
    </source>
</evidence>
<feature type="transmembrane region" description="Helical" evidence="5">
    <location>
        <begin position="6"/>
        <end position="23"/>
    </location>
</feature>
<dbReference type="PANTHER" id="PTHR11040">
    <property type="entry name" value="ZINC/IRON TRANSPORTER"/>
    <property type="match status" value="1"/>
</dbReference>
<evidence type="ECO:0000256" key="3">
    <source>
        <dbReference type="ARBA" id="ARBA00022989"/>
    </source>
</evidence>
<dbReference type="RefSeq" id="WP_153573207.1">
    <property type="nucleotide sequence ID" value="NZ_CP045725.1"/>
</dbReference>
<evidence type="ECO:0000256" key="1">
    <source>
        <dbReference type="ARBA" id="ARBA00004141"/>
    </source>
</evidence>
<evidence type="ECO:0000256" key="2">
    <source>
        <dbReference type="ARBA" id="ARBA00022692"/>
    </source>
</evidence>
<keyword evidence="2 5" id="KW-0812">Transmembrane</keyword>
<dbReference type="GO" id="GO:0005385">
    <property type="term" value="F:zinc ion transmembrane transporter activity"/>
    <property type="evidence" value="ECO:0007669"/>
    <property type="project" value="TreeGrafter"/>
</dbReference>
<comment type="subcellular location">
    <subcellularLocation>
        <location evidence="1">Membrane</location>
        <topology evidence="1">Multi-pass membrane protein</topology>
    </subcellularLocation>
</comment>
<feature type="transmembrane region" description="Helical" evidence="5">
    <location>
        <begin position="221"/>
        <end position="244"/>
    </location>
</feature>
<accession>A0A5Q2FD13</accession>
<sequence length="277" mass="28173">MSTTDVVILGLVAGVTIFLGLPLGRIKAALPRTRVLLNALATGILLFLLWDVLTHAWEPIDNGLGDKDVAAVVGAGTVFVVGLVVGLLGLVYFDRWMGSRSSRVVARPDGPGAATAGSATTLGHASGAQTLSLMIATGIGLHNFAEGLAIGNSAATGATELAVLLVIGFALHNGTEGFGIVAPMAAASERPSWGYLGLLGLIGGGPTFLGTLVGQQFTNDLVSVAFLTLAGGSILYVVIELLAVARRQKMKVLTTWGVVIGLLFGFATDAVVTLAGA</sequence>
<gene>
    <name evidence="6" type="ORF">Rai3103_14705</name>
</gene>
<evidence type="ECO:0000256" key="4">
    <source>
        <dbReference type="ARBA" id="ARBA00023136"/>
    </source>
</evidence>
<dbReference type="PANTHER" id="PTHR11040:SF205">
    <property type="entry name" value="ZINC TRANSPORTER ZUPT"/>
    <property type="match status" value="1"/>
</dbReference>
<dbReference type="EMBL" id="CP045725">
    <property type="protein sequence ID" value="QGF24678.1"/>
    <property type="molecule type" value="Genomic_DNA"/>
</dbReference>
<keyword evidence="4 5" id="KW-0472">Membrane</keyword>
<organism evidence="6 7">
    <name type="scientific">Raineyella fluvialis</name>
    <dbReference type="NCBI Taxonomy" id="2662261"/>
    <lineage>
        <taxon>Bacteria</taxon>
        <taxon>Bacillati</taxon>
        <taxon>Actinomycetota</taxon>
        <taxon>Actinomycetes</taxon>
        <taxon>Propionibacteriales</taxon>
        <taxon>Propionibacteriaceae</taxon>
        <taxon>Raineyella</taxon>
    </lineage>
</organism>
<dbReference type="Proteomes" id="UP000386847">
    <property type="component" value="Chromosome"/>
</dbReference>
<reference evidence="6 7" key="1">
    <citation type="submission" date="2019-10" db="EMBL/GenBank/DDBJ databases">
        <title>Genomic analysis of Raineyella sp. CBA3103.</title>
        <authorList>
            <person name="Roh S.W."/>
        </authorList>
    </citation>
    <scope>NUCLEOTIDE SEQUENCE [LARGE SCALE GENOMIC DNA]</scope>
    <source>
        <strain evidence="6 7">CBA3103</strain>
    </source>
</reference>
<dbReference type="InterPro" id="IPR003689">
    <property type="entry name" value="ZIP"/>
</dbReference>
<feature type="transmembrane region" description="Helical" evidence="5">
    <location>
        <begin position="69"/>
        <end position="93"/>
    </location>
</feature>
<feature type="transmembrane region" description="Helical" evidence="5">
    <location>
        <begin position="35"/>
        <end position="57"/>
    </location>
</feature>
<keyword evidence="3 5" id="KW-1133">Transmembrane helix</keyword>
<dbReference type="Pfam" id="PF02535">
    <property type="entry name" value="Zip"/>
    <property type="match status" value="1"/>
</dbReference>
<keyword evidence="7" id="KW-1185">Reference proteome</keyword>